<dbReference type="RefSeq" id="WP_238745703.1">
    <property type="nucleotide sequence ID" value="NZ_JAKOOW010000008.1"/>
</dbReference>
<name>A0ABS9NKR5_9NEIS</name>
<feature type="region of interest" description="Disordered" evidence="1">
    <location>
        <begin position="135"/>
        <end position="158"/>
    </location>
</feature>
<dbReference type="EMBL" id="JAKOOW010000008">
    <property type="protein sequence ID" value="MCG6503387.1"/>
    <property type="molecule type" value="Genomic_DNA"/>
</dbReference>
<evidence type="ECO:0000313" key="2">
    <source>
        <dbReference type="EMBL" id="MCG6503387.1"/>
    </source>
</evidence>
<proteinExistence type="predicted"/>
<reference evidence="2 3" key="1">
    <citation type="submission" date="2022-02" db="EMBL/GenBank/DDBJ databases">
        <title>Genome sequence data of Kingella unionensis sp. nov. strain CICC 24913 (CCUG 75125).</title>
        <authorList>
            <person name="Xiao M."/>
        </authorList>
    </citation>
    <scope>NUCLEOTIDE SEQUENCE [LARGE SCALE GENOMIC DNA]</scope>
    <source>
        <strain evidence="2 3">CICC 24913</strain>
    </source>
</reference>
<keyword evidence="3" id="KW-1185">Reference proteome</keyword>
<sequence length="158" mass="17834">MSGGQFCHEAQPEIGRYYKETALWLAVNGPEGARCAGYFGRAGQDPQSAFRREMAAVEQQYGDAPDNAATRSRLCRETKTRRLQALDYAEALMARSFTERLAAEIESDKQSSEPQGEAQIRREFEWLYQNWRKQSAQAHAAEAGQTVRKPSRNKGKSK</sequence>
<dbReference type="Proteomes" id="UP001298424">
    <property type="component" value="Unassembled WGS sequence"/>
</dbReference>
<comment type="caution">
    <text evidence="2">The sequence shown here is derived from an EMBL/GenBank/DDBJ whole genome shotgun (WGS) entry which is preliminary data.</text>
</comment>
<accession>A0ABS9NKR5</accession>
<feature type="compositionally biased region" description="Basic residues" evidence="1">
    <location>
        <begin position="149"/>
        <end position="158"/>
    </location>
</feature>
<gene>
    <name evidence="2" type="ORF">MB824_02610</name>
</gene>
<evidence type="ECO:0000256" key="1">
    <source>
        <dbReference type="SAM" id="MobiDB-lite"/>
    </source>
</evidence>
<organism evidence="2 3">
    <name type="scientific">Kingella pumchi</name>
    <dbReference type="NCBI Taxonomy" id="2779506"/>
    <lineage>
        <taxon>Bacteria</taxon>
        <taxon>Pseudomonadati</taxon>
        <taxon>Pseudomonadota</taxon>
        <taxon>Betaproteobacteria</taxon>
        <taxon>Neisseriales</taxon>
        <taxon>Neisseriaceae</taxon>
        <taxon>Kingella</taxon>
    </lineage>
</organism>
<protein>
    <submittedName>
        <fullName evidence="2">Uncharacterized protein</fullName>
    </submittedName>
</protein>
<evidence type="ECO:0000313" key="3">
    <source>
        <dbReference type="Proteomes" id="UP001298424"/>
    </source>
</evidence>